<name>A0AAJ0B7Z8_9PEZI</name>
<feature type="region of interest" description="Disordered" evidence="2">
    <location>
        <begin position="196"/>
        <end position="249"/>
    </location>
</feature>
<evidence type="ECO:0000313" key="4">
    <source>
        <dbReference type="Proteomes" id="UP001239445"/>
    </source>
</evidence>
<sequence>MANTTPISHELTTRIIGDVRVASRSLGLDFGQWIASDLRSTFRLLLSCRRFTSGCPLRPSTEDFLRIFVNNATVLFRRLDHFSEFRNCKDLFKIVHESCTELVATDHDLERFVLCCVDARTAYLGCQRNFGPRAPHSALAESIDIWISRTNEKPRRPSTSTSGPAHRQLRNLTLAWERLTKEGRLMDIDQRFNDTNMDDASRRMSNANPGRSVSFSNAPPKGLEHSTVKKRKHDRTDESIRNPKRHARNVYDALSSSPIRVADDALLDTTRLNSHVTFPPTTPSAGKRGAPEAHSAPAFRADAVPDDLRKMGCKLGSLEFRVEHLRFSIENQAKRLDFLEVCPERLCDDESVGTESTSNRLPRTIELENAVSTLQQDVAKLTQAVSAMTEKFSKREKRVKAQVDDVIDAEIKPMLLKLVQDRLDAAVSTSKKSKTRSQQKTSRRKSAADEE</sequence>
<gene>
    <name evidence="3" type="ORF">QBC47DRAFT_362260</name>
</gene>
<accession>A0AAJ0B7Z8</accession>
<dbReference type="AlphaFoldDB" id="A0AAJ0B7Z8"/>
<feature type="region of interest" description="Disordered" evidence="2">
    <location>
        <begin position="274"/>
        <end position="294"/>
    </location>
</feature>
<organism evidence="3 4">
    <name type="scientific">Echria macrotheca</name>
    <dbReference type="NCBI Taxonomy" id="438768"/>
    <lineage>
        <taxon>Eukaryota</taxon>
        <taxon>Fungi</taxon>
        <taxon>Dikarya</taxon>
        <taxon>Ascomycota</taxon>
        <taxon>Pezizomycotina</taxon>
        <taxon>Sordariomycetes</taxon>
        <taxon>Sordariomycetidae</taxon>
        <taxon>Sordariales</taxon>
        <taxon>Schizotheciaceae</taxon>
        <taxon>Echria</taxon>
    </lineage>
</organism>
<feature type="compositionally biased region" description="Polar residues" evidence="2">
    <location>
        <begin position="203"/>
        <end position="217"/>
    </location>
</feature>
<evidence type="ECO:0000256" key="1">
    <source>
        <dbReference type="SAM" id="Coils"/>
    </source>
</evidence>
<feature type="compositionally biased region" description="Basic residues" evidence="2">
    <location>
        <begin position="431"/>
        <end position="445"/>
    </location>
</feature>
<comment type="caution">
    <text evidence="3">The sequence shown here is derived from an EMBL/GenBank/DDBJ whole genome shotgun (WGS) entry which is preliminary data.</text>
</comment>
<evidence type="ECO:0000313" key="3">
    <source>
        <dbReference type="EMBL" id="KAK1753346.1"/>
    </source>
</evidence>
<feature type="region of interest" description="Disordered" evidence="2">
    <location>
        <begin position="426"/>
        <end position="451"/>
    </location>
</feature>
<protein>
    <submittedName>
        <fullName evidence="3">Uncharacterized protein</fullName>
    </submittedName>
</protein>
<proteinExistence type="predicted"/>
<feature type="coiled-coil region" evidence="1">
    <location>
        <begin position="364"/>
        <end position="391"/>
    </location>
</feature>
<keyword evidence="4" id="KW-1185">Reference proteome</keyword>
<dbReference type="Proteomes" id="UP001239445">
    <property type="component" value="Unassembled WGS sequence"/>
</dbReference>
<keyword evidence="1" id="KW-0175">Coiled coil</keyword>
<reference evidence="3" key="1">
    <citation type="submission" date="2023-06" db="EMBL/GenBank/DDBJ databases">
        <title>Genome-scale phylogeny and comparative genomics of the fungal order Sordariales.</title>
        <authorList>
            <consortium name="Lawrence Berkeley National Laboratory"/>
            <person name="Hensen N."/>
            <person name="Bonometti L."/>
            <person name="Westerberg I."/>
            <person name="Brannstrom I.O."/>
            <person name="Guillou S."/>
            <person name="Cros-Aarteil S."/>
            <person name="Calhoun S."/>
            <person name="Haridas S."/>
            <person name="Kuo A."/>
            <person name="Mondo S."/>
            <person name="Pangilinan J."/>
            <person name="Riley R."/>
            <person name="Labutti K."/>
            <person name="Andreopoulos B."/>
            <person name="Lipzen A."/>
            <person name="Chen C."/>
            <person name="Yanf M."/>
            <person name="Daum C."/>
            <person name="Ng V."/>
            <person name="Clum A."/>
            <person name="Steindorff A."/>
            <person name="Ohm R."/>
            <person name="Martin F."/>
            <person name="Silar P."/>
            <person name="Natvig D."/>
            <person name="Lalanne C."/>
            <person name="Gautier V."/>
            <person name="Ament-Velasquez S.L."/>
            <person name="Kruys A."/>
            <person name="Hutchinson M.I."/>
            <person name="Powell A.J."/>
            <person name="Barry K."/>
            <person name="Miller A.N."/>
            <person name="Grigoriev I.V."/>
            <person name="Debuchy R."/>
            <person name="Gladieux P."/>
            <person name="Thoren M.H."/>
            <person name="Johannesson H."/>
        </authorList>
    </citation>
    <scope>NUCLEOTIDE SEQUENCE</scope>
    <source>
        <strain evidence="3">PSN4</strain>
    </source>
</reference>
<dbReference type="EMBL" id="MU839837">
    <property type="protein sequence ID" value="KAK1753346.1"/>
    <property type="molecule type" value="Genomic_DNA"/>
</dbReference>
<evidence type="ECO:0000256" key="2">
    <source>
        <dbReference type="SAM" id="MobiDB-lite"/>
    </source>
</evidence>